<evidence type="ECO:0000313" key="4">
    <source>
        <dbReference type="Proteomes" id="UP000008694"/>
    </source>
</evidence>
<feature type="domain" description="F-box" evidence="2">
    <location>
        <begin position="69"/>
        <end position="109"/>
    </location>
</feature>
<dbReference type="SUPFAM" id="SSF117281">
    <property type="entry name" value="Kelch motif"/>
    <property type="match status" value="1"/>
</dbReference>
<accession>D7LLA9</accession>
<dbReference type="SMART" id="SM00612">
    <property type="entry name" value="Kelch"/>
    <property type="match status" value="2"/>
</dbReference>
<dbReference type="EMBL" id="GL348716">
    <property type="protein sequence ID" value="EFH55479.1"/>
    <property type="molecule type" value="Genomic_DNA"/>
</dbReference>
<dbReference type="CDD" id="cd22152">
    <property type="entry name" value="F-box_AtAFR-like"/>
    <property type="match status" value="1"/>
</dbReference>
<feature type="region of interest" description="Disordered" evidence="1">
    <location>
        <begin position="1"/>
        <end position="50"/>
    </location>
</feature>
<dbReference type="Pfam" id="PF25210">
    <property type="entry name" value="Kelch_FKB95"/>
    <property type="match status" value="1"/>
</dbReference>
<proteinExistence type="predicted"/>
<dbReference type="eggNOG" id="KOG1072">
    <property type="taxonomic scope" value="Eukaryota"/>
</dbReference>
<dbReference type="OrthoDB" id="45365at2759"/>
<dbReference type="Pfam" id="PF00646">
    <property type="entry name" value="F-box"/>
    <property type="match status" value="1"/>
</dbReference>
<dbReference type="InterPro" id="IPR057499">
    <property type="entry name" value="Kelch_FKB95"/>
</dbReference>
<dbReference type="InterPro" id="IPR050354">
    <property type="entry name" value="F-box/kelch-repeat_ARATH"/>
</dbReference>
<feature type="compositionally biased region" description="Polar residues" evidence="1">
    <location>
        <begin position="19"/>
        <end position="30"/>
    </location>
</feature>
<keyword evidence="4" id="KW-1185">Reference proteome</keyword>
<dbReference type="KEGG" id="aly:9317127"/>
<reference evidence="4" key="1">
    <citation type="journal article" date="2011" name="Nat. Genet.">
        <title>The Arabidopsis lyrata genome sequence and the basis of rapid genome size change.</title>
        <authorList>
            <person name="Hu T.T."/>
            <person name="Pattyn P."/>
            <person name="Bakker E.G."/>
            <person name="Cao J."/>
            <person name="Cheng J.-F."/>
            <person name="Clark R.M."/>
            <person name="Fahlgren N."/>
            <person name="Fawcett J.A."/>
            <person name="Grimwood J."/>
            <person name="Gundlach H."/>
            <person name="Haberer G."/>
            <person name="Hollister J.D."/>
            <person name="Ossowski S."/>
            <person name="Ottilar R.P."/>
            <person name="Salamov A.A."/>
            <person name="Schneeberger K."/>
            <person name="Spannagl M."/>
            <person name="Wang X."/>
            <person name="Yang L."/>
            <person name="Nasrallah M.E."/>
            <person name="Bergelson J."/>
            <person name="Carrington J.C."/>
            <person name="Gaut B.S."/>
            <person name="Schmutz J."/>
            <person name="Mayer K.F.X."/>
            <person name="Van de Peer Y."/>
            <person name="Grigoriev I.V."/>
            <person name="Nordborg M."/>
            <person name="Weigel D."/>
            <person name="Guo Y.-L."/>
        </authorList>
    </citation>
    <scope>NUCLEOTIDE SEQUENCE [LARGE SCALE GENOMIC DNA]</scope>
    <source>
        <strain evidence="4">cv. MN47</strain>
    </source>
</reference>
<gene>
    <name evidence="3" type="ORF">ARALYDRAFT_901924</name>
</gene>
<dbReference type="AlphaFoldDB" id="D7LLA9"/>
<evidence type="ECO:0000256" key="1">
    <source>
        <dbReference type="SAM" id="MobiDB-lite"/>
    </source>
</evidence>
<organism evidence="4">
    <name type="scientific">Arabidopsis lyrata subsp. lyrata</name>
    <name type="common">Lyre-leaved rock-cress</name>
    <dbReference type="NCBI Taxonomy" id="81972"/>
    <lineage>
        <taxon>Eukaryota</taxon>
        <taxon>Viridiplantae</taxon>
        <taxon>Streptophyta</taxon>
        <taxon>Embryophyta</taxon>
        <taxon>Tracheophyta</taxon>
        <taxon>Spermatophyta</taxon>
        <taxon>Magnoliopsida</taxon>
        <taxon>eudicotyledons</taxon>
        <taxon>Gunneridae</taxon>
        <taxon>Pentapetalae</taxon>
        <taxon>rosids</taxon>
        <taxon>malvids</taxon>
        <taxon>Brassicales</taxon>
        <taxon>Brassicaceae</taxon>
        <taxon>Camelineae</taxon>
        <taxon>Arabidopsis</taxon>
    </lineage>
</organism>
<dbReference type="Proteomes" id="UP000008694">
    <property type="component" value="Unassembled WGS sequence"/>
</dbReference>
<dbReference type="Gene3D" id="2.120.10.80">
    <property type="entry name" value="Kelch-type beta propeller"/>
    <property type="match status" value="1"/>
</dbReference>
<protein>
    <recommendedName>
        <fullName evidence="2">F-box domain-containing protein</fullName>
    </recommendedName>
</protein>
<dbReference type="InterPro" id="IPR006652">
    <property type="entry name" value="Kelch_1"/>
</dbReference>
<evidence type="ECO:0000259" key="2">
    <source>
        <dbReference type="SMART" id="SM00256"/>
    </source>
</evidence>
<dbReference type="InterPro" id="IPR015915">
    <property type="entry name" value="Kelch-typ_b-propeller"/>
</dbReference>
<dbReference type="Gramene" id="scaffold_401425.1">
    <property type="protein sequence ID" value="scaffold_401425.1"/>
    <property type="gene ID" value="scaffold_401425.1"/>
</dbReference>
<dbReference type="HOGENOM" id="CLU_032521_1_1_1"/>
<sequence>MVFLSETSDDGSNGGDPTKNLQEDNQNENPQEVEELHNENPPIPQEEEEIHNDNPQEVLEENLPIPQELPIDIIVSIVALIPRCHYPSLSLVSRAFRQVITSHELYLTRSNLGFTEPVLYAFIGFPPYIPPSWFFLRRSNLGFPLQLRIIRSLPPMFPAAAVVTIGYKIYLMGGYNSLVEYRPVSTVVVIDCRFHTWGYLQNMRRARYHAAAGVFDGNIYVIGGCKKRDDDWVEVFNVTTETWATVPSQCPEDASENGEFITYVVMQGRIFTLELGGCLAYEPVQGLWQSWGVLSELMRFWHPSSSCVVGDLLYALDLTCSRGHPIVVYYPNELVWRPVQGVYSYNLPILSYNWSKMANFGGKLVILSGGYSLWFKDIWCIEIALEIRQGNQIWGVVESISLVFRDVMMAPSIELCRTVTF</sequence>
<dbReference type="PANTHER" id="PTHR24414">
    <property type="entry name" value="F-BOX/KELCH-REPEAT PROTEIN SKIP4"/>
    <property type="match status" value="1"/>
</dbReference>
<name>D7LLA9_ARALL</name>
<dbReference type="PANTHER" id="PTHR24414:SF65">
    <property type="entry name" value="F-BOX DOMAIN-CONTAINING PROTEIN"/>
    <property type="match status" value="1"/>
</dbReference>
<evidence type="ECO:0000313" key="3">
    <source>
        <dbReference type="EMBL" id="EFH55479.1"/>
    </source>
</evidence>
<dbReference type="InterPro" id="IPR001810">
    <property type="entry name" value="F-box_dom"/>
</dbReference>
<dbReference type="SMART" id="SM00256">
    <property type="entry name" value="FBOX"/>
    <property type="match status" value="1"/>
</dbReference>